<feature type="chain" id="PRO_5007659114" description="ATP synthase complex subunit 8" evidence="13">
    <location>
        <begin position="24"/>
        <end position="54"/>
    </location>
</feature>
<keyword evidence="10" id="KW-0472">Membrane</keyword>
<dbReference type="InterPro" id="IPR001421">
    <property type="entry name" value="ATP8_metazoa"/>
</dbReference>
<dbReference type="CTD" id="4509"/>
<evidence type="ECO:0000256" key="13">
    <source>
        <dbReference type="SAM" id="SignalP"/>
    </source>
</evidence>
<evidence type="ECO:0000256" key="1">
    <source>
        <dbReference type="ARBA" id="ARBA00004304"/>
    </source>
</evidence>
<evidence type="ECO:0000256" key="9">
    <source>
        <dbReference type="ARBA" id="ARBA00023128"/>
    </source>
</evidence>
<keyword evidence="5 12" id="KW-0812">Transmembrane</keyword>
<evidence type="ECO:0000256" key="2">
    <source>
        <dbReference type="ARBA" id="ARBA00008892"/>
    </source>
</evidence>
<dbReference type="PANTHER" id="PTHR39937:SF1">
    <property type="entry name" value="ATP SYNTHASE PROTEIN 8"/>
    <property type="match status" value="1"/>
</dbReference>
<dbReference type="GO" id="GO:0015986">
    <property type="term" value="P:proton motive force-driven ATP synthesis"/>
    <property type="evidence" value="ECO:0007669"/>
    <property type="project" value="InterPro"/>
</dbReference>
<reference evidence="14" key="1">
    <citation type="journal article" date="2013" name="Mitochondrial DNA">
        <title>Complete mitochondrial genome of the endangered Asian giant softshell turtle Pelochelys cantorii (Testudinata: Trionychidae).</title>
        <authorList>
            <person name="Chen X."/>
            <person name="Zhou Z."/>
            <person name="Peng X."/>
            <person name="Huang X."/>
            <person name="Chen Z."/>
        </authorList>
    </citation>
    <scope>NUCLEOTIDE SEQUENCE</scope>
    <source>
        <strain evidence="14">Xiamen</strain>
        <strain evidence="15">Yongjia</strain>
    </source>
</reference>
<evidence type="ECO:0000256" key="10">
    <source>
        <dbReference type="ARBA" id="ARBA00023136"/>
    </source>
</evidence>
<keyword evidence="7" id="KW-1133">Transmembrane helix</keyword>
<dbReference type="GO" id="GO:0031966">
    <property type="term" value="C:mitochondrial membrane"/>
    <property type="evidence" value="ECO:0007669"/>
    <property type="project" value="UniProtKB-SubCell"/>
</dbReference>
<protein>
    <recommendedName>
        <fullName evidence="12">ATP synthase complex subunit 8</fullName>
    </recommendedName>
</protein>
<dbReference type="GeneID" id="10965158"/>
<keyword evidence="9 12" id="KW-0496">Mitochondrion</keyword>
<dbReference type="EMBL" id="JN016747">
    <property type="protein sequence ID" value="AEI26036.1"/>
    <property type="molecule type" value="Genomic_DNA"/>
</dbReference>
<dbReference type="Pfam" id="PF00895">
    <property type="entry name" value="ATP-synt_8"/>
    <property type="match status" value="1"/>
</dbReference>
<evidence type="ECO:0000256" key="3">
    <source>
        <dbReference type="ARBA" id="ARBA00022448"/>
    </source>
</evidence>
<evidence type="ECO:0000256" key="11">
    <source>
        <dbReference type="ARBA" id="ARBA00023310"/>
    </source>
</evidence>
<dbReference type="RefSeq" id="YP_004733949.1">
    <property type="nucleotide sequence ID" value="NC_015825.1"/>
</dbReference>
<evidence type="ECO:0000313" key="15">
    <source>
        <dbReference type="EMBL" id="AEI26036.1"/>
    </source>
</evidence>
<accession>F8V2W1</accession>
<evidence type="ECO:0000256" key="12">
    <source>
        <dbReference type="RuleBase" id="RU003661"/>
    </source>
</evidence>
<evidence type="ECO:0000256" key="5">
    <source>
        <dbReference type="ARBA" id="ARBA00022692"/>
    </source>
</evidence>
<sequence length="54" mass="6436">MPQLNPNPWLPILLITWLTYIMAYQPKTSSFLLTNNIINDSKHPNTNPWNWPWT</sequence>
<comment type="similarity">
    <text evidence="2 12">Belongs to the ATPase protein 8 family.</text>
</comment>
<evidence type="ECO:0000313" key="14">
    <source>
        <dbReference type="EMBL" id="AEI26023.1"/>
    </source>
</evidence>
<evidence type="ECO:0000256" key="7">
    <source>
        <dbReference type="ARBA" id="ARBA00022989"/>
    </source>
</evidence>
<name>F8V2W1_9SAUR</name>
<keyword evidence="8 12" id="KW-0406">Ion transport</keyword>
<dbReference type="InterPro" id="IPR050635">
    <property type="entry name" value="ATPase_protein_8"/>
</dbReference>
<reference evidence="16" key="2">
    <citation type="submission" date="2015-10" db="EMBL/GenBank/DDBJ databases">
        <title>The Complete Mitochondrial Genome of the Critically Endangered Pelochelys cantorii (Testudinata: Trionychidae) isolate Guangyuan and Phylogenetic Analysis of the Pelochelys Based on Different Mitochondrial Regions.</title>
        <authorList>
            <person name="Zhang X.C."/>
            <person name="Li W."/>
            <person name="Zhao J."/>
            <person name="Chen H.G."/>
            <person name="Shi Y."/>
            <person name="Hong X.Y."/>
            <person name="Zhu X.P."/>
        </authorList>
    </citation>
    <scope>NUCLEOTIDE SEQUENCE</scope>
    <source>
        <strain evidence="16">Guangyuan</strain>
        <tissue evidence="16">Muscle</tissue>
    </source>
</reference>
<dbReference type="GO" id="GO:0045259">
    <property type="term" value="C:proton-transporting ATP synthase complex"/>
    <property type="evidence" value="ECO:0007669"/>
    <property type="project" value="UniProtKB-KW"/>
</dbReference>
<keyword evidence="3 12" id="KW-0813">Transport</keyword>
<evidence type="ECO:0000256" key="8">
    <source>
        <dbReference type="ARBA" id="ARBA00023065"/>
    </source>
</evidence>
<dbReference type="PANTHER" id="PTHR39937">
    <property type="entry name" value="ATP SYNTHASE PROTEIN 8"/>
    <property type="match status" value="1"/>
</dbReference>
<evidence type="ECO:0000313" key="16">
    <source>
        <dbReference type="EMBL" id="ANG44833.1"/>
    </source>
</evidence>
<keyword evidence="11" id="KW-0066">ATP synthesis</keyword>
<keyword evidence="13" id="KW-0732">Signal</keyword>
<comment type="subcellular location">
    <subcellularLocation>
        <location evidence="1 12">Mitochondrion membrane</location>
        <topology evidence="1 12">Single-pass membrane protein</topology>
    </subcellularLocation>
</comment>
<dbReference type="GO" id="GO:0015078">
    <property type="term" value="F:proton transmembrane transporter activity"/>
    <property type="evidence" value="ECO:0007669"/>
    <property type="project" value="InterPro"/>
</dbReference>
<keyword evidence="4 12" id="KW-0138">CF(0)</keyword>
<keyword evidence="6 12" id="KW-0375">Hydrogen ion transport</keyword>
<dbReference type="EMBL" id="KT962834">
    <property type="protein sequence ID" value="ANG44833.1"/>
    <property type="molecule type" value="Genomic_DNA"/>
</dbReference>
<feature type="signal peptide" evidence="13">
    <location>
        <begin position="1"/>
        <end position="23"/>
    </location>
</feature>
<organism evidence="14">
    <name type="scientific">Pelochelys cantorii</name>
    <name type="common">Cantor's giant softshell turtle</name>
    <dbReference type="NCBI Taxonomy" id="171793"/>
    <lineage>
        <taxon>Eukaryota</taxon>
        <taxon>Metazoa</taxon>
        <taxon>Chordata</taxon>
        <taxon>Craniata</taxon>
        <taxon>Vertebrata</taxon>
        <taxon>Euteleostomi</taxon>
        <taxon>Archelosauria</taxon>
        <taxon>Testudinata</taxon>
        <taxon>Testudines</taxon>
        <taxon>Cryptodira</taxon>
        <taxon>Trionychia</taxon>
        <taxon>Trionychidae</taxon>
        <taxon>Pelochelys</taxon>
    </lineage>
</organism>
<evidence type="ECO:0000256" key="6">
    <source>
        <dbReference type="ARBA" id="ARBA00022781"/>
    </source>
</evidence>
<gene>
    <name evidence="14" type="primary">ATP8</name>
</gene>
<dbReference type="AlphaFoldDB" id="F8V2W1"/>
<proteinExistence type="inferred from homology"/>
<evidence type="ECO:0000256" key="4">
    <source>
        <dbReference type="ARBA" id="ARBA00022547"/>
    </source>
</evidence>
<geneLocation type="mitochondrion" evidence="14"/>
<dbReference type="EMBL" id="JN016746">
    <property type="protein sequence ID" value="AEI26023.1"/>
    <property type="molecule type" value="Genomic_DNA"/>
</dbReference>